<dbReference type="Proteomes" id="UP001566132">
    <property type="component" value="Unassembled WGS sequence"/>
</dbReference>
<sequence>MMWQKISEDIQSILNITKTALQCENRKKKAIDNNKSTGRSRIEVPYETELSRIIANDDSILPEVLVGQNEIKKHKLYESSSENYKNVTNIKRNQ</sequence>
<proteinExistence type="predicted"/>
<name>A0ABD1FAI7_HYPHA</name>
<gene>
    <name evidence="1" type="ORF">ABEB36_000204</name>
</gene>
<dbReference type="EMBL" id="JBDJPC010000001">
    <property type="protein sequence ID" value="KAL1516285.1"/>
    <property type="molecule type" value="Genomic_DNA"/>
</dbReference>
<organism evidence="1 2">
    <name type="scientific">Hypothenemus hampei</name>
    <name type="common">Coffee berry borer</name>
    <dbReference type="NCBI Taxonomy" id="57062"/>
    <lineage>
        <taxon>Eukaryota</taxon>
        <taxon>Metazoa</taxon>
        <taxon>Ecdysozoa</taxon>
        <taxon>Arthropoda</taxon>
        <taxon>Hexapoda</taxon>
        <taxon>Insecta</taxon>
        <taxon>Pterygota</taxon>
        <taxon>Neoptera</taxon>
        <taxon>Endopterygota</taxon>
        <taxon>Coleoptera</taxon>
        <taxon>Polyphaga</taxon>
        <taxon>Cucujiformia</taxon>
        <taxon>Curculionidae</taxon>
        <taxon>Scolytinae</taxon>
        <taxon>Hypothenemus</taxon>
    </lineage>
</organism>
<accession>A0ABD1FAI7</accession>
<evidence type="ECO:0000313" key="1">
    <source>
        <dbReference type="EMBL" id="KAL1516285.1"/>
    </source>
</evidence>
<dbReference type="AlphaFoldDB" id="A0ABD1FAI7"/>
<evidence type="ECO:0000313" key="2">
    <source>
        <dbReference type="Proteomes" id="UP001566132"/>
    </source>
</evidence>
<reference evidence="1 2" key="1">
    <citation type="submission" date="2024-05" db="EMBL/GenBank/DDBJ databases">
        <title>Genetic variation in Jamaican populations of the coffee berry borer (Hypothenemus hampei).</title>
        <authorList>
            <person name="Errbii M."/>
            <person name="Myrie A."/>
        </authorList>
    </citation>
    <scope>NUCLEOTIDE SEQUENCE [LARGE SCALE GENOMIC DNA]</scope>
    <source>
        <strain evidence="1">JA-Hopewell-2020-01-JO</strain>
        <tissue evidence="1">Whole body</tissue>
    </source>
</reference>
<comment type="caution">
    <text evidence="1">The sequence shown here is derived from an EMBL/GenBank/DDBJ whole genome shotgun (WGS) entry which is preliminary data.</text>
</comment>
<protein>
    <submittedName>
        <fullName evidence="1">Uncharacterized protein</fullName>
    </submittedName>
</protein>
<keyword evidence="2" id="KW-1185">Reference proteome</keyword>